<evidence type="ECO:0000256" key="5">
    <source>
        <dbReference type="PROSITE-ProRule" id="PRU00169"/>
    </source>
</evidence>
<dbReference type="InterPro" id="IPR007492">
    <property type="entry name" value="LytTR_DNA-bd_dom"/>
</dbReference>
<evidence type="ECO:0000313" key="8">
    <source>
        <dbReference type="EMBL" id="MRI86294.1"/>
    </source>
</evidence>
<dbReference type="Gene3D" id="2.40.50.1020">
    <property type="entry name" value="LytTr DNA-binding domain"/>
    <property type="match status" value="1"/>
</dbReference>
<evidence type="ECO:0000259" key="7">
    <source>
        <dbReference type="PROSITE" id="PS50930"/>
    </source>
</evidence>
<comment type="function">
    <text evidence="4">Required for high-level post-exponential phase expression of a series of secreted proteins.</text>
</comment>
<dbReference type="Proteomes" id="UP000430975">
    <property type="component" value="Unassembled WGS sequence"/>
</dbReference>
<dbReference type="RefSeq" id="WP_153863987.1">
    <property type="nucleotide sequence ID" value="NZ_WJQS01000011.1"/>
</dbReference>
<dbReference type="Gene3D" id="3.40.50.2300">
    <property type="match status" value="1"/>
</dbReference>
<dbReference type="CDD" id="cd17533">
    <property type="entry name" value="REC_LytTR_AgrA-like"/>
    <property type="match status" value="1"/>
</dbReference>
<dbReference type="GO" id="GO:0003677">
    <property type="term" value="F:DNA binding"/>
    <property type="evidence" value="ECO:0007669"/>
    <property type="project" value="InterPro"/>
</dbReference>
<accession>A0A6I2GHW0</accession>
<sequence>MMPILICEDIAQQRQQITAIIENYVLMEELDMQVALATDDPFQILEYLKRNPNRAGIYFLDIDLNDKMNGIELAAQIRAYDDIGKIIFVTSHADLAPVTFQYKVEAYDFIVKDNLEQLQKQIVSCLHSIDTRKTINSDQKALYVFKSGSKTRSVNQQEILFFETTSTPHVIGLQTTFAHYKFYGRLKDVQMSLPKLIRVHKSILVNLEQVTAIDTENYLLEFQHGQSCPVAISKIRRVHKEWQAFMKKQKRRS</sequence>
<evidence type="ECO:0000259" key="6">
    <source>
        <dbReference type="PROSITE" id="PS50110"/>
    </source>
</evidence>
<dbReference type="InterPro" id="IPR001789">
    <property type="entry name" value="Sig_transdc_resp-reg_receiver"/>
</dbReference>
<dbReference type="Pfam" id="PF04397">
    <property type="entry name" value="LytTR"/>
    <property type="match status" value="1"/>
</dbReference>
<name>A0A6I2GHW0_9LACT</name>
<keyword evidence="3" id="KW-0010">Activator</keyword>
<keyword evidence="2" id="KW-0902">Two-component regulatory system</keyword>
<dbReference type="Pfam" id="PF00072">
    <property type="entry name" value="Response_reg"/>
    <property type="match status" value="1"/>
</dbReference>
<evidence type="ECO:0000256" key="4">
    <source>
        <dbReference type="ARBA" id="ARBA00037164"/>
    </source>
</evidence>
<organism evidence="8 9">
    <name type="scientific">Fundicoccus ignavus</name>
    <dbReference type="NCBI Taxonomy" id="2664442"/>
    <lineage>
        <taxon>Bacteria</taxon>
        <taxon>Bacillati</taxon>
        <taxon>Bacillota</taxon>
        <taxon>Bacilli</taxon>
        <taxon>Lactobacillales</taxon>
        <taxon>Aerococcaceae</taxon>
        <taxon>Fundicoccus</taxon>
    </lineage>
</organism>
<proteinExistence type="predicted"/>
<reference evidence="8 9" key="1">
    <citation type="submission" date="2019-11" db="EMBL/GenBank/DDBJ databases">
        <title>Characterisation of Fundicoccus ignavus gen. nov. sp. nov., a novel genus of the family Aerococcaceae isolated from bulk tank milk.</title>
        <authorList>
            <person name="Siebert A."/>
            <person name="Huptas C."/>
            <person name="Wenning M."/>
            <person name="Scherer S."/>
            <person name="Doll E.V."/>
        </authorList>
    </citation>
    <scope>NUCLEOTIDE SEQUENCE [LARGE SCALE GENOMIC DNA]</scope>
    <source>
        <strain evidence="8 9">WS4759</strain>
    </source>
</reference>
<dbReference type="InterPro" id="IPR011006">
    <property type="entry name" value="CheY-like_superfamily"/>
</dbReference>
<dbReference type="PANTHER" id="PTHR37299:SF3">
    <property type="entry name" value="STAGE 0 SPORULATION PROTEIN A HOMOLOG"/>
    <property type="match status" value="1"/>
</dbReference>
<keyword evidence="9" id="KW-1185">Reference proteome</keyword>
<evidence type="ECO:0000256" key="3">
    <source>
        <dbReference type="ARBA" id="ARBA00023159"/>
    </source>
</evidence>
<dbReference type="SMART" id="SM00448">
    <property type="entry name" value="REC"/>
    <property type="match status" value="1"/>
</dbReference>
<evidence type="ECO:0000313" key="9">
    <source>
        <dbReference type="Proteomes" id="UP000430975"/>
    </source>
</evidence>
<dbReference type="PROSITE" id="PS50930">
    <property type="entry name" value="HTH_LYTTR"/>
    <property type="match status" value="1"/>
</dbReference>
<dbReference type="AlphaFoldDB" id="A0A6I2GHW0"/>
<dbReference type="PANTHER" id="PTHR37299">
    <property type="entry name" value="TRANSCRIPTIONAL REGULATOR-RELATED"/>
    <property type="match status" value="1"/>
</dbReference>
<dbReference type="InterPro" id="IPR046947">
    <property type="entry name" value="LytR-like"/>
</dbReference>
<feature type="domain" description="HTH LytTR-type" evidence="7">
    <location>
        <begin position="143"/>
        <end position="244"/>
    </location>
</feature>
<dbReference type="SMART" id="SM00850">
    <property type="entry name" value="LytTR"/>
    <property type="match status" value="1"/>
</dbReference>
<dbReference type="SUPFAM" id="SSF52172">
    <property type="entry name" value="CheY-like"/>
    <property type="match status" value="1"/>
</dbReference>
<dbReference type="EMBL" id="WJQS01000011">
    <property type="protein sequence ID" value="MRI86294.1"/>
    <property type="molecule type" value="Genomic_DNA"/>
</dbReference>
<evidence type="ECO:0000256" key="1">
    <source>
        <dbReference type="ARBA" id="ARBA00022490"/>
    </source>
</evidence>
<keyword evidence="5" id="KW-0597">Phosphoprotein</keyword>
<feature type="domain" description="Response regulatory" evidence="6">
    <location>
        <begin position="3"/>
        <end position="127"/>
    </location>
</feature>
<gene>
    <name evidence="8" type="ORF">GIY09_10605</name>
</gene>
<keyword evidence="1" id="KW-0963">Cytoplasm</keyword>
<protein>
    <submittedName>
        <fullName evidence="8">Response regulator</fullName>
    </submittedName>
</protein>
<evidence type="ECO:0000256" key="2">
    <source>
        <dbReference type="ARBA" id="ARBA00023012"/>
    </source>
</evidence>
<comment type="caution">
    <text evidence="8">The sequence shown here is derived from an EMBL/GenBank/DDBJ whole genome shotgun (WGS) entry which is preliminary data.</text>
</comment>
<dbReference type="GO" id="GO:0000156">
    <property type="term" value="F:phosphorelay response regulator activity"/>
    <property type="evidence" value="ECO:0007669"/>
    <property type="project" value="InterPro"/>
</dbReference>
<feature type="modified residue" description="4-aspartylphosphate" evidence="5">
    <location>
        <position position="61"/>
    </location>
</feature>
<dbReference type="PROSITE" id="PS50110">
    <property type="entry name" value="RESPONSE_REGULATORY"/>
    <property type="match status" value="1"/>
</dbReference>